<feature type="region of interest" description="Disordered" evidence="5">
    <location>
        <begin position="240"/>
        <end position="259"/>
    </location>
</feature>
<dbReference type="GO" id="GO:0006351">
    <property type="term" value="P:DNA-templated transcription"/>
    <property type="evidence" value="ECO:0007669"/>
    <property type="project" value="InterPro"/>
</dbReference>
<proteinExistence type="predicted"/>
<dbReference type="EMBL" id="RWJN01000313">
    <property type="protein sequence ID" value="TCD63237.1"/>
    <property type="molecule type" value="Genomic_DNA"/>
</dbReference>
<evidence type="ECO:0000259" key="6">
    <source>
        <dbReference type="PROSITE" id="PS50048"/>
    </source>
</evidence>
<feature type="region of interest" description="Disordered" evidence="5">
    <location>
        <begin position="1"/>
        <end position="32"/>
    </location>
</feature>
<dbReference type="SUPFAM" id="SSF57701">
    <property type="entry name" value="Zn2/Cys6 DNA-binding domain"/>
    <property type="match status" value="1"/>
</dbReference>
<feature type="compositionally biased region" description="Low complexity" evidence="5">
    <location>
        <begin position="14"/>
        <end position="28"/>
    </location>
</feature>
<comment type="caution">
    <text evidence="7">The sequence shown here is derived from an EMBL/GenBank/DDBJ whole genome shotgun (WGS) entry which is preliminary data.</text>
</comment>
<dbReference type="GO" id="GO:0003677">
    <property type="term" value="F:DNA binding"/>
    <property type="evidence" value="ECO:0007669"/>
    <property type="project" value="UniProtKB-KW"/>
</dbReference>
<dbReference type="GO" id="GO:0000981">
    <property type="term" value="F:DNA-binding transcription factor activity, RNA polymerase II-specific"/>
    <property type="evidence" value="ECO:0007669"/>
    <property type="project" value="InterPro"/>
</dbReference>
<dbReference type="SMART" id="SM00906">
    <property type="entry name" value="Fungal_trans"/>
    <property type="match status" value="1"/>
</dbReference>
<protein>
    <recommendedName>
        <fullName evidence="6">Zn(2)-C6 fungal-type domain-containing protein</fullName>
    </recommendedName>
</protein>
<organism evidence="7 8">
    <name type="scientific">Steccherinum ochraceum</name>
    <dbReference type="NCBI Taxonomy" id="92696"/>
    <lineage>
        <taxon>Eukaryota</taxon>
        <taxon>Fungi</taxon>
        <taxon>Dikarya</taxon>
        <taxon>Basidiomycota</taxon>
        <taxon>Agaricomycotina</taxon>
        <taxon>Agaricomycetes</taxon>
        <taxon>Polyporales</taxon>
        <taxon>Steccherinaceae</taxon>
        <taxon>Steccherinum</taxon>
    </lineage>
</organism>
<evidence type="ECO:0000256" key="1">
    <source>
        <dbReference type="ARBA" id="ARBA00004123"/>
    </source>
</evidence>
<dbReference type="Pfam" id="PF00172">
    <property type="entry name" value="Zn_clus"/>
    <property type="match status" value="1"/>
</dbReference>
<dbReference type="InterPro" id="IPR050987">
    <property type="entry name" value="AtrR-like"/>
</dbReference>
<keyword evidence="2" id="KW-0479">Metal-binding</keyword>
<dbReference type="PROSITE" id="PS50048">
    <property type="entry name" value="ZN2_CY6_FUNGAL_2"/>
    <property type="match status" value="1"/>
</dbReference>
<evidence type="ECO:0000256" key="3">
    <source>
        <dbReference type="ARBA" id="ARBA00023125"/>
    </source>
</evidence>
<evidence type="ECO:0000313" key="8">
    <source>
        <dbReference type="Proteomes" id="UP000292702"/>
    </source>
</evidence>
<sequence length="897" mass="98204">MSSEEQHSPNPDGASNSTPAPSTGTTSSVLKDRRFKLSRACDRCRRRRIKCDEGHPCQSCLNSSSACTFEEPGKRTHPHKSKRTSTLEDRMHHLETLIQAIPPAVFAAGGVLGSSTIPSSPVDPSSNAHASFASSKHAFPSGVPPPSLTAYPLMNPSTFFAPTKPMSRQPSPHAGLPNPSFNNISCSPPVDQLADDMHRMSLSASYLYFDDEGYTRWQGETSGLPVLDLLVERHRVVTKQEPDAPAQNWSSPAPQSPHVDWFPDRTARRTNNNPEVIWKTVTSVIAPDLMDSLVQCYLSTSYYLLPFLHVPSFLADYGNPHKWGEPGFAALIVAICCLSSRHIDDPRVRADPADGNTAGTVWFELFGRLRTMPTADRPTLYTVQAVLVAGVYAVGLGKLSKAFALISEAITLSIDSGLHRSADAYDVFDAVEDEVRKRTFWCVYMWDKQACVHFGRPPMIRLRDCDIGEPALVDDEYITPDGIGPQPPEVESRMGSWVNCVRIFIVLESILDVPPSRNFGDGSPFLTRATSILAGFRRHKDLIEEEALLDDIVRSIPSHWAHSVETMASEDVLRVTQAERLHCLEQFVRMLIYRHRFSEMVAEKSYRQASIEDQSDAECEAMSLAHGCALQIVSSHLHIAAKGLMTYYGVHVIHQLTAAGRTLVAVLLNCHSEQLRPLIAPALDALRSCVSLLRRFSGRYVCGLRSGDLMEEFCRITKIPLESNSQDIISGRSRPPWIRPVRKKAPSVTHSTGSNESPPPNHGSPEGYSPSDTYLDLTGSTASQSFPPSSLSPRQQHTTPAFAFRNGRQASRSSVSAASYMDNPNGPADMSVSNNNSTDLLAMFGDGNVDVSALLMSPSLNGHLGPEGHNGSSTDFYASIAGTAMDVGNNPVDMVSP</sequence>
<dbReference type="OrthoDB" id="25921at2759"/>
<feature type="compositionally biased region" description="Polar residues" evidence="5">
    <location>
        <begin position="778"/>
        <end position="799"/>
    </location>
</feature>
<dbReference type="GO" id="GO:0008270">
    <property type="term" value="F:zinc ion binding"/>
    <property type="evidence" value="ECO:0007669"/>
    <property type="project" value="InterPro"/>
</dbReference>
<reference evidence="7 8" key="1">
    <citation type="submission" date="2018-11" db="EMBL/GenBank/DDBJ databases">
        <title>Genome assembly of Steccherinum ochraceum LE-BIN_3174, the white-rot fungus of the Steccherinaceae family (The Residual Polyporoid clade, Polyporales, Basidiomycota).</title>
        <authorList>
            <person name="Fedorova T.V."/>
            <person name="Glazunova O.A."/>
            <person name="Landesman E.O."/>
            <person name="Moiseenko K.V."/>
            <person name="Psurtseva N.V."/>
            <person name="Savinova O.S."/>
            <person name="Shakhova N.V."/>
            <person name="Tyazhelova T.V."/>
            <person name="Vasina D.V."/>
        </authorList>
    </citation>
    <scope>NUCLEOTIDE SEQUENCE [LARGE SCALE GENOMIC DNA]</scope>
    <source>
        <strain evidence="7 8">LE-BIN_3174</strain>
    </source>
</reference>
<feature type="region of interest" description="Disordered" evidence="5">
    <location>
        <begin position="163"/>
        <end position="183"/>
    </location>
</feature>
<feature type="compositionally biased region" description="Low complexity" evidence="5">
    <location>
        <begin position="810"/>
        <end position="819"/>
    </location>
</feature>
<evidence type="ECO:0000256" key="5">
    <source>
        <dbReference type="SAM" id="MobiDB-lite"/>
    </source>
</evidence>
<dbReference type="PROSITE" id="PS00463">
    <property type="entry name" value="ZN2_CY6_FUNGAL_1"/>
    <property type="match status" value="1"/>
</dbReference>
<dbReference type="Proteomes" id="UP000292702">
    <property type="component" value="Unassembled WGS sequence"/>
</dbReference>
<evidence type="ECO:0000313" key="7">
    <source>
        <dbReference type="EMBL" id="TCD63237.1"/>
    </source>
</evidence>
<dbReference type="AlphaFoldDB" id="A0A4V2MVR3"/>
<feature type="domain" description="Zn(2)-C6 fungal-type" evidence="6">
    <location>
        <begin position="40"/>
        <end position="69"/>
    </location>
</feature>
<dbReference type="PANTHER" id="PTHR46910:SF3">
    <property type="entry name" value="HALOTOLERANCE PROTEIN 9-RELATED"/>
    <property type="match status" value="1"/>
</dbReference>
<dbReference type="STRING" id="92696.A0A4V2MVR3"/>
<dbReference type="CDD" id="cd12148">
    <property type="entry name" value="fungal_TF_MHR"/>
    <property type="match status" value="1"/>
</dbReference>
<name>A0A4V2MVR3_9APHY</name>
<dbReference type="Gene3D" id="4.10.240.10">
    <property type="entry name" value="Zn(2)-C6 fungal-type DNA-binding domain"/>
    <property type="match status" value="1"/>
</dbReference>
<keyword evidence="4" id="KW-0539">Nucleus</keyword>
<feature type="region of interest" description="Disordered" evidence="5">
    <location>
        <begin position="730"/>
        <end position="832"/>
    </location>
</feature>
<comment type="subcellular location">
    <subcellularLocation>
        <location evidence="1">Nucleus</location>
    </subcellularLocation>
</comment>
<dbReference type="InterPro" id="IPR036864">
    <property type="entry name" value="Zn2-C6_fun-type_DNA-bd_sf"/>
</dbReference>
<accession>A0A4V2MVR3</accession>
<keyword evidence="8" id="KW-1185">Reference proteome</keyword>
<dbReference type="InterPro" id="IPR001138">
    <property type="entry name" value="Zn2Cys6_DnaBD"/>
</dbReference>
<evidence type="ECO:0000256" key="4">
    <source>
        <dbReference type="ARBA" id="ARBA00023242"/>
    </source>
</evidence>
<keyword evidence="3" id="KW-0238">DNA-binding</keyword>
<dbReference type="InterPro" id="IPR007219">
    <property type="entry name" value="XnlR_reg_dom"/>
</dbReference>
<evidence type="ECO:0000256" key="2">
    <source>
        <dbReference type="ARBA" id="ARBA00022723"/>
    </source>
</evidence>
<dbReference type="PANTHER" id="PTHR46910">
    <property type="entry name" value="TRANSCRIPTION FACTOR PDR1"/>
    <property type="match status" value="1"/>
</dbReference>
<dbReference type="GO" id="GO:0005634">
    <property type="term" value="C:nucleus"/>
    <property type="evidence" value="ECO:0007669"/>
    <property type="project" value="UniProtKB-SubCell"/>
</dbReference>
<dbReference type="SMART" id="SM00066">
    <property type="entry name" value="GAL4"/>
    <property type="match status" value="1"/>
</dbReference>
<gene>
    <name evidence="7" type="ORF">EIP91_005822</name>
</gene>
<dbReference type="Pfam" id="PF04082">
    <property type="entry name" value="Fungal_trans"/>
    <property type="match status" value="1"/>
</dbReference>